<feature type="active site" description="Nucleophile" evidence="6">
    <location>
        <position position="164"/>
    </location>
</feature>
<feature type="active site" description="Proton acceptor" evidence="6">
    <location>
        <position position="296"/>
    </location>
</feature>
<dbReference type="InterPro" id="IPR044934">
    <property type="entry name" value="Streptopain_sf"/>
</dbReference>
<evidence type="ECO:0000256" key="3">
    <source>
        <dbReference type="ARBA" id="ARBA00022729"/>
    </source>
</evidence>
<gene>
    <name evidence="8" type="ORF">DW888_18865</name>
</gene>
<dbReference type="Gene3D" id="3.90.70.50">
    <property type="entry name" value="Peptidase C10, streptopain"/>
    <property type="match status" value="1"/>
</dbReference>
<dbReference type="InterPro" id="IPR025896">
    <property type="entry name" value="Spi_Prtas-inh"/>
</dbReference>
<comment type="similarity">
    <text evidence="1">Belongs to the peptidase C10 family.</text>
</comment>
<dbReference type="InterPro" id="IPR000200">
    <property type="entry name" value="Peptidase_C10"/>
</dbReference>
<dbReference type="EMBL" id="QSGO01000027">
    <property type="protein sequence ID" value="RHB30390.1"/>
    <property type="molecule type" value="Genomic_DNA"/>
</dbReference>
<accession>A0A413VA03</accession>
<dbReference type="GO" id="GO:0008234">
    <property type="term" value="F:cysteine-type peptidase activity"/>
    <property type="evidence" value="ECO:0007669"/>
    <property type="project" value="UniProtKB-KW"/>
</dbReference>
<comment type="caution">
    <text evidence="8">The sequence shown here is derived from an EMBL/GenBank/DDBJ whole genome shotgun (WGS) entry which is preliminary data.</text>
</comment>
<evidence type="ECO:0000259" key="7">
    <source>
        <dbReference type="Pfam" id="PF13734"/>
    </source>
</evidence>
<dbReference type="PANTHER" id="PTHR45661:SF3">
    <property type="entry name" value="IG-LIKE DOMAIN-CONTAINING PROTEIN"/>
    <property type="match status" value="1"/>
</dbReference>
<evidence type="ECO:0000256" key="5">
    <source>
        <dbReference type="ARBA" id="ARBA00022807"/>
    </source>
</evidence>
<organism evidence="8 9">
    <name type="scientific">Bacteroides nordii</name>
    <dbReference type="NCBI Taxonomy" id="291645"/>
    <lineage>
        <taxon>Bacteria</taxon>
        <taxon>Pseudomonadati</taxon>
        <taxon>Bacteroidota</taxon>
        <taxon>Bacteroidia</taxon>
        <taxon>Bacteroidales</taxon>
        <taxon>Bacteroidaceae</taxon>
        <taxon>Bacteroides</taxon>
    </lineage>
</organism>
<evidence type="ECO:0000256" key="2">
    <source>
        <dbReference type="ARBA" id="ARBA00022670"/>
    </source>
</evidence>
<dbReference type="PRINTS" id="PR00797">
    <property type="entry name" value="STREPTOPAIN"/>
</dbReference>
<dbReference type="InterPro" id="IPR053139">
    <property type="entry name" value="Surface_bspA-like"/>
</dbReference>
<dbReference type="Proteomes" id="UP000284379">
    <property type="component" value="Unassembled WGS sequence"/>
</dbReference>
<sequence>MLKQFLQVLLLLVCAVYPYSLHAKMLTTEEAAEAAANFFNAGNISRLSSPSAFELVYTSQKSDGTPIYYVFNAKDGQGFIIISADDKAIPVVGYSYESSYVPDEISDVTTMMLNNAVKPVGNNITELRKRVSMQTSLTKSIKTPEWSQEAPFNSQIPNRRLVGCVGTAMATVMKYYNYPSMGNGSLDGTDFNTQYDWGNMRMDNYRSGYSTAEADAVATLMAHCAISIKTDFGMYGSSAFEVRVPAALISFFGYDPEVSYKKRSETDRTVWDAIIVDEINAGRPVIYSGQDVSVGHAFVCDGYEIKGSVPYFHINWGWGGSANGYFSSDALNPTVSTSHSFNDQTTIIYNIKPAETTVKWSPVHITADERQIGITSDAVDINPGMKFSIRAGAFKNVSYENFSGKISVALFSANGKLKTLLHDGKGLSLQAMQVMMPRLYSDFTCSVPAETVVANDDIIRMVTIANGSDEWLPVTGDLITINEIKAKNNSIPYFSIDIPLNVDGAIISYADVKVIKGRDYTFKVQSASPDKVVTVKANGFILTPSADNVYKIENVTTDQQIRIIVQSMEDVVNKRNLWVTAGNLEKLISEADAGTIKELTLYGTIDIRDFTFIRERMKLTMLDIFGVNIVANGSNPANAIPTKAFSGYHSLQHIKLPKSLTILKNGCFNATGLQKIEIPASVGTYEYNIFLNCSNLREVIVRRQSPAWINWCVFTGTPKSKLVVPVNAKTAYSSKENWQDFKEIVEENPVPASSYMIVLEETEGVKITPDSESLEVTPGSLFSFTVETDNRFGDARMEVFANTTKLNAGTDNRYTITVNANTMIHANFVQPQPTTRISSWKLTDSRGGVGLVTDAINVISGKTFTIRANALAIPQDDALMFYAAVLTDANGAIKEFISPVFTNSGTNYGDLPCSFSCQVKEASVREGNLVRVATSYNKKEWHLVKGINENVKDSIKAVGNEVLYHKITMPSSVQGATIQGAIDQIVHGMDFTCKIMPVSVADAITVSINGKIVADRQGVAQIKVESVREDLDIAIQVVATGDETYTAMNLHAGELASKTSEVFPSRLKLMGEMNASDFATLQKNADKLVALDLTDVTIKSLPTPNSLPTNAFAASNPMGKTALSTILLPKNLESIEENAFYRCINVKEITIPEKVAYIGSGAFAACIKLEKIVVLSKTPVPLKSNPFPTNTQITLEVPKGTESAYTNSEFWKELQHTTSKVFYNIQIDPDRTFQYSEREPLTKIEGPVGSATKTVMLGLPNFKPTSYKPNPTYRPGVAFKLYDNKQDVTNQLDPLDPTDFFNPGGYYLVKFYGNVTDPKYLSCPQNHIIDVVFHYDIKVKDVSGKSKVNFVNLNEVNVWNGVNMALFVQGSNERKTLYKEGCDYKFTVVSETPNMTPKVKIAGEVALPDENGIYVITNLQSDMEVEITMIPVEGAVLKPEEVIHIDKEEADGIVELGLSGEMTDTAFEHIRENFTSLETIDMSAIENSEIPSNAFAGMENLTNVVIPENVTSIGKNAFAGCSQLESLTLNSVDAIDAGAFDGCSSLTSITLFGNSQSDKEQGSTRVRNTAGINDQSFEGINPNCIIYVAGGLEKSISSKSNIVVNSGGTRVASTDIVLTDGYAFNAPASFNLGEKTISLSVDLNYPSGNESKEWKGIVLPFVPTRMSDEKGYDYTIGTSGNHTVSILSFNDNATILENQPSIEANKPYMIHLNGEVDDSVNFTFYANGTPATQTDESLTFDVPMTPLSESISKAGRDFTLFGNYTSTNAASDTYVLDDEGYRFNRIGDEETNLVIAPFSVYAKANTSEVEDSFEVGKVNITTGVDNQALFQGEKLKLIKEGSNLVIISDVEQDIDIFTVSGIPVISISVKPGSNTIFLNPGIYIVDGIKVIF</sequence>
<dbReference type="SUPFAM" id="SSF52058">
    <property type="entry name" value="L domain-like"/>
    <property type="match status" value="1"/>
</dbReference>
<dbReference type="InterPro" id="IPR032675">
    <property type="entry name" value="LRR_dom_sf"/>
</dbReference>
<dbReference type="Pfam" id="PF13306">
    <property type="entry name" value="LRR_5"/>
    <property type="match status" value="3"/>
</dbReference>
<dbReference type="Gene3D" id="3.80.10.10">
    <property type="entry name" value="Ribonuclease Inhibitor"/>
    <property type="match status" value="3"/>
</dbReference>
<evidence type="ECO:0000256" key="6">
    <source>
        <dbReference type="PIRSR" id="PIRSR600200-1"/>
    </source>
</evidence>
<dbReference type="Pfam" id="PF13734">
    <property type="entry name" value="Inhibitor_I69"/>
    <property type="match status" value="1"/>
</dbReference>
<evidence type="ECO:0000313" key="9">
    <source>
        <dbReference type="Proteomes" id="UP000284379"/>
    </source>
</evidence>
<evidence type="ECO:0000313" key="8">
    <source>
        <dbReference type="EMBL" id="RHB30390.1"/>
    </source>
</evidence>
<protein>
    <recommendedName>
        <fullName evidence="7">Spi protease inhibitor domain-containing protein</fullName>
    </recommendedName>
</protein>
<dbReference type="Pfam" id="PF01640">
    <property type="entry name" value="Peptidase_C10"/>
    <property type="match status" value="1"/>
</dbReference>
<proteinExistence type="inferred from homology"/>
<dbReference type="RefSeq" id="WP_122202217.1">
    <property type="nucleotide sequence ID" value="NZ_CABJFV010000027.1"/>
</dbReference>
<dbReference type="PANTHER" id="PTHR45661">
    <property type="entry name" value="SURFACE ANTIGEN"/>
    <property type="match status" value="1"/>
</dbReference>
<dbReference type="InterPro" id="IPR026906">
    <property type="entry name" value="LRR_5"/>
</dbReference>
<keyword evidence="3" id="KW-0732">Signal</keyword>
<feature type="domain" description="Spi protease inhibitor" evidence="7">
    <location>
        <begin position="23"/>
        <end position="116"/>
    </location>
</feature>
<name>A0A413VA03_9BACE</name>
<dbReference type="InterPro" id="IPR038765">
    <property type="entry name" value="Papain-like_cys_pep_sf"/>
</dbReference>
<keyword evidence="4" id="KW-0378">Hydrolase</keyword>
<evidence type="ECO:0000256" key="1">
    <source>
        <dbReference type="ARBA" id="ARBA00009693"/>
    </source>
</evidence>
<reference evidence="8 9" key="1">
    <citation type="submission" date="2018-08" db="EMBL/GenBank/DDBJ databases">
        <title>A genome reference for cultivated species of the human gut microbiota.</title>
        <authorList>
            <person name="Zou Y."/>
            <person name="Xue W."/>
            <person name="Luo G."/>
        </authorList>
    </citation>
    <scope>NUCLEOTIDE SEQUENCE [LARGE SCALE GENOMIC DNA]</scope>
    <source>
        <strain evidence="8 9">AM40-30BH</strain>
    </source>
</reference>
<dbReference type="SUPFAM" id="SSF54001">
    <property type="entry name" value="Cysteine proteinases"/>
    <property type="match status" value="1"/>
</dbReference>
<dbReference type="Gene3D" id="3.30.910.30">
    <property type="entry name" value="Peptidase C10 family"/>
    <property type="match status" value="1"/>
</dbReference>
<dbReference type="GO" id="GO:0006508">
    <property type="term" value="P:proteolysis"/>
    <property type="evidence" value="ECO:0007669"/>
    <property type="project" value="UniProtKB-KW"/>
</dbReference>
<evidence type="ECO:0000256" key="4">
    <source>
        <dbReference type="ARBA" id="ARBA00022801"/>
    </source>
</evidence>
<keyword evidence="2" id="KW-0645">Protease</keyword>
<keyword evidence="5" id="KW-0788">Thiol protease</keyword>